<dbReference type="EMBL" id="JASJQH010007699">
    <property type="protein sequence ID" value="KAK9702735.1"/>
    <property type="molecule type" value="Genomic_DNA"/>
</dbReference>
<comment type="caution">
    <text evidence="1">The sequence shown here is derived from an EMBL/GenBank/DDBJ whole genome shotgun (WGS) entry which is preliminary data.</text>
</comment>
<keyword evidence="2" id="KW-1185">Reference proteome</keyword>
<reference evidence="1 2" key="1">
    <citation type="submission" date="2023-04" db="EMBL/GenBank/DDBJ databases">
        <title>Genome of Basidiobolus ranarum AG-B5.</title>
        <authorList>
            <person name="Stajich J.E."/>
            <person name="Carter-House D."/>
            <person name="Gryganskyi A."/>
        </authorList>
    </citation>
    <scope>NUCLEOTIDE SEQUENCE [LARGE SCALE GENOMIC DNA]</scope>
    <source>
        <strain evidence="1 2">AG-B5</strain>
    </source>
</reference>
<sequence>MFLNKVLRKKEIKKLTQDMKNNRYSKEEIKTSIKANILDVCDKIKAEISPANFLDDRAVHQIQNFLDVYPDI</sequence>
<dbReference type="Proteomes" id="UP001479436">
    <property type="component" value="Unassembled WGS sequence"/>
</dbReference>
<name>A0ABR2VUF5_9FUNG</name>
<protein>
    <submittedName>
        <fullName evidence="1">Uncharacterized protein</fullName>
    </submittedName>
</protein>
<gene>
    <name evidence="1" type="ORF">K7432_011096</name>
</gene>
<proteinExistence type="predicted"/>
<evidence type="ECO:0000313" key="2">
    <source>
        <dbReference type="Proteomes" id="UP001479436"/>
    </source>
</evidence>
<organism evidence="1 2">
    <name type="scientific">Basidiobolus ranarum</name>
    <dbReference type="NCBI Taxonomy" id="34480"/>
    <lineage>
        <taxon>Eukaryota</taxon>
        <taxon>Fungi</taxon>
        <taxon>Fungi incertae sedis</taxon>
        <taxon>Zoopagomycota</taxon>
        <taxon>Entomophthoromycotina</taxon>
        <taxon>Basidiobolomycetes</taxon>
        <taxon>Basidiobolales</taxon>
        <taxon>Basidiobolaceae</taxon>
        <taxon>Basidiobolus</taxon>
    </lineage>
</organism>
<accession>A0ABR2VUF5</accession>
<evidence type="ECO:0000313" key="1">
    <source>
        <dbReference type="EMBL" id="KAK9702735.1"/>
    </source>
</evidence>